<evidence type="ECO:0000313" key="3">
    <source>
        <dbReference type="Proteomes" id="UP000604825"/>
    </source>
</evidence>
<evidence type="ECO:0000256" key="1">
    <source>
        <dbReference type="SAM" id="MobiDB-lite"/>
    </source>
</evidence>
<dbReference type="EMBL" id="CAJGYO010000013">
    <property type="protein sequence ID" value="CAD6265430.1"/>
    <property type="molecule type" value="Genomic_DNA"/>
</dbReference>
<protein>
    <submittedName>
        <fullName evidence="2">Uncharacterized protein</fullName>
    </submittedName>
</protein>
<proteinExistence type="predicted"/>
<organism evidence="2 3">
    <name type="scientific">Miscanthus lutarioriparius</name>
    <dbReference type="NCBI Taxonomy" id="422564"/>
    <lineage>
        <taxon>Eukaryota</taxon>
        <taxon>Viridiplantae</taxon>
        <taxon>Streptophyta</taxon>
        <taxon>Embryophyta</taxon>
        <taxon>Tracheophyta</taxon>
        <taxon>Spermatophyta</taxon>
        <taxon>Magnoliopsida</taxon>
        <taxon>Liliopsida</taxon>
        <taxon>Poales</taxon>
        <taxon>Poaceae</taxon>
        <taxon>PACMAD clade</taxon>
        <taxon>Panicoideae</taxon>
        <taxon>Andropogonodae</taxon>
        <taxon>Andropogoneae</taxon>
        <taxon>Saccharinae</taxon>
        <taxon>Miscanthus</taxon>
    </lineage>
</organism>
<gene>
    <name evidence="2" type="ORF">NCGR_LOCUS48735</name>
</gene>
<feature type="compositionally biased region" description="Basic and acidic residues" evidence="1">
    <location>
        <begin position="86"/>
        <end position="110"/>
    </location>
</feature>
<feature type="compositionally biased region" description="Basic and acidic residues" evidence="1">
    <location>
        <begin position="62"/>
        <end position="71"/>
    </location>
</feature>
<evidence type="ECO:0000313" key="2">
    <source>
        <dbReference type="EMBL" id="CAD6265430.1"/>
    </source>
</evidence>
<reference evidence="2" key="1">
    <citation type="submission" date="2020-10" db="EMBL/GenBank/DDBJ databases">
        <authorList>
            <person name="Han B."/>
            <person name="Lu T."/>
            <person name="Zhao Q."/>
            <person name="Huang X."/>
            <person name="Zhao Y."/>
        </authorList>
    </citation>
    <scope>NUCLEOTIDE SEQUENCE</scope>
</reference>
<dbReference type="Proteomes" id="UP000604825">
    <property type="component" value="Unassembled WGS sequence"/>
</dbReference>
<sequence length="147" mass="16165">MAAATSALPGWPPLLPSVRSAAGPLIRRQHRWSSHLRAGPRPPFLRSQRRRSSARPLLPPARRAEAEELKARKNGGADDNGGVDQLARRQDHQSELTDAELHPAEKESPWRGRWSPTAGAATEEPARQPASHQLGLGHQLRSGKNPW</sequence>
<feature type="region of interest" description="Disordered" evidence="1">
    <location>
        <begin position="30"/>
        <end position="147"/>
    </location>
</feature>
<name>A0A811R5V7_9POAL</name>
<comment type="caution">
    <text evidence="2">The sequence shown here is derived from an EMBL/GenBank/DDBJ whole genome shotgun (WGS) entry which is preliminary data.</text>
</comment>
<dbReference type="AlphaFoldDB" id="A0A811R5V7"/>
<keyword evidence="3" id="KW-1185">Reference proteome</keyword>
<accession>A0A811R5V7</accession>